<proteinExistence type="predicted"/>
<dbReference type="EMBL" id="BLLF01001616">
    <property type="protein sequence ID" value="GFH20337.1"/>
    <property type="molecule type" value="Genomic_DNA"/>
</dbReference>
<evidence type="ECO:0000313" key="2">
    <source>
        <dbReference type="Proteomes" id="UP000485058"/>
    </source>
</evidence>
<comment type="caution">
    <text evidence="1">The sequence shown here is derived from an EMBL/GenBank/DDBJ whole genome shotgun (WGS) entry which is preliminary data.</text>
</comment>
<feature type="non-terminal residue" evidence="1">
    <location>
        <position position="1"/>
    </location>
</feature>
<evidence type="ECO:0000313" key="1">
    <source>
        <dbReference type="EMBL" id="GFH20337.1"/>
    </source>
</evidence>
<sequence length="63" mass="7082">MNHLATFLARISTSLEWSRVRSKVSDNTLYLPTIYPGDSVFSFKWQLEASRALAPLSATNGKH</sequence>
<accession>A0A699ZCA5</accession>
<organism evidence="1 2">
    <name type="scientific">Haematococcus lacustris</name>
    <name type="common">Green alga</name>
    <name type="synonym">Haematococcus pluvialis</name>
    <dbReference type="NCBI Taxonomy" id="44745"/>
    <lineage>
        <taxon>Eukaryota</taxon>
        <taxon>Viridiplantae</taxon>
        <taxon>Chlorophyta</taxon>
        <taxon>core chlorophytes</taxon>
        <taxon>Chlorophyceae</taxon>
        <taxon>CS clade</taxon>
        <taxon>Chlamydomonadales</taxon>
        <taxon>Haematococcaceae</taxon>
        <taxon>Haematococcus</taxon>
    </lineage>
</organism>
<keyword evidence="2" id="KW-1185">Reference proteome</keyword>
<protein>
    <submittedName>
        <fullName evidence="1">Uncharacterized protein</fullName>
    </submittedName>
</protein>
<dbReference type="Proteomes" id="UP000485058">
    <property type="component" value="Unassembled WGS sequence"/>
</dbReference>
<dbReference type="AlphaFoldDB" id="A0A699ZCA5"/>
<feature type="non-terminal residue" evidence="1">
    <location>
        <position position="63"/>
    </location>
</feature>
<gene>
    <name evidence="1" type="ORF">HaLaN_17441</name>
</gene>
<reference evidence="1 2" key="1">
    <citation type="submission" date="2020-02" db="EMBL/GenBank/DDBJ databases">
        <title>Draft genome sequence of Haematococcus lacustris strain NIES-144.</title>
        <authorList>
            <person name="Morimoto D."/>
            <person name="Nakagawa S."/>
            <person name="Yoshida T."/>
            <person name="Sawayama S."/>
        </authorList>
    </citation>
    <scope>NUCLEOTIDE SEQUENCE [LARGE SCALE GENOMIC DNA]</scope>
    <source>
        <strain evidence="1 2">NIES-144</strain>
    </source>
</reference>
<name>A0A699ZCA5_HAELA</name>